<accession>A0A0D0BDD1</accession>
<comment type="similarity">
    <text evidence="1 2">Belongs to the peptidase M20A family.</text>
</comment>
<dbReference type="GO" id="GO:0016805">
    <property type="term" value="F:dipeptidase activity"/>
    <property type="evidence" value="ECO:0007669"/>
    <property type="project" value="InterPro"/>
</dbReference>
<dbReference type="InterPro" id="IPR011650">
    <property type="entry name" value="Peptidase_M20_dimer"/>
</dbReference>
<protein>
    <recommendedName>
        <fullName evidence="2">Peptidase M20 domain-containing protein 2</fullName>
    </recommendedName>
</protein>
<dbReference type="NCBIfam" id="TIGR01891">
    <property type="entry name" value="amidohydrolases"/>
    <property type="match status" value="1"/>
</dbReference>
<dbReference type="OrthoDB" id="6119954at2759"/>
<feature type="domain" description="Peptidase M20 dimerisation" evidence="3">
    <location>
        <begin position="166"/>
        <end position="260"/>
    </location>
</feature>
<dbReference type="SUPFAM" id="SSF55031">
    <property type="entry name" value="Bacterial exopeptidase dimerisation domain"/>
    <property type="match status" value="1"/>
</dbReference>
<dbReference type="InterPro" id="IPR036264">
    <property type="entry name" value="Bact_exopeptidase_dim_dom"/>
</dbReference>
<dbReference type="PANTHER" id="PTHR30575">
    <property type="entry name" value="PEPTIDASE M20"/>
    <property type="match status" value="1"/>
</dbReference>
<evidence type="ECO:0000313" key="4">
    <source>
        <dbReference type="EMBL" id="KIK61710.1"/>
    </source>
</evidence>
<dbReference type="Pfam" id="PF07687">
    <property type="entry name" value="M20_dimer"/>
    <property type="match status" value="1"/>
</dbReference>
<organism evidence="4 5">
    <name type="scientific">Collybiopsis luxurians FD-317 M1</name>
    <dbReference type="NCBI Taxonomy" id="944289"/>
    <lineage>
        <taxon>Eukaryota</taxon>
        <taxon>Fungi</taxon>
        <taxon>Dikarya</taxon>
        <taxon>Basidiomycota</taxon>
        <taxon>Agaricomycotina</taxon>
        <taxon>Agaricomycetes</taxon>
        <taxon>Agaricomycetidae</taxon>
        <taxon>Agaricales</taxon>
        <taxon>Marasmiineae</taxon>
        <taxon>Omphalotaceae</taxon>
        <taxon>Collybiopsis</taxon>
        <taxon>Collybiopsis luxurians</taxon>
    </lineage>
</organism>
<dbReference type="CDD" id="cd05672">
    <property type="entry name" value="M20_ACY1L2-like"/>
    <property type="match status" value="1"/>
</dbReference>
<dbReference type="HOGENOM" id="CLU_031812_1_1_1"/>
<evidence type="ECO:0000313" key="5">
    <source>
        <dbReference type="Proteomes" id="UP000053593"/>
    </source>
</evidence>
<dbReference type="Pfam" id="PF01546">
    <property type="entry name" value="Peptidase_M20"/>
    <property type="match status" value="1"/>
</dbReference>
<dbReference type="EMBL" id="KN834770">
    <property type="protein sequence ID" value="KIK61710.1"/>
    <property type="molecule type" value="Genomic_DNA"/>
</dbReference>
<dbReference type="Gene3D" id="3.40.630.10">
    <property type="entry name" value="Zn peptidases"/>
    <property type="match status" value="1"/>
</dbReference>
<dbReference type="FunFam" id="3.30.70.360:FF:000004">
    <property type="entry name" value="Peptidase M20 domain-containing protein 2"/>
    <property type="match status" value="1"/>
</dbReference>
<evidence type="ECO:0000259" key="3">
    <source>
        <dbReference type="Pfam" id="PF07687"/>
    </source>
</evidence>
<proteinExistence type="inferred from homology"/>
<dbReference type="InterPro" id="IPR052030">
    <property type="entry name" value="Peptidase_M20/M20A_hydrolases"/>
</dbReference>
<dbReference type="PANTHER" id="PTHR30575:SF0">
    <property type="entry name" value="XAA-ARG DIPEPTIDASE"/>
    <property type="match status" value="1"/>
</dbReference>
<dbReference type="InterPro" id="IPR017144">
    <property type="entry name" value="Xaa-Arg_dipeptidase"/>
</dbReference>
<evidence type="ECO:0000256" key="2">
    <source>
        <dbReference type="PIRNR" id="PIRNR037226"/>
    </source>
</evidence>
<keyword evidence="5" id="KW-1185">Reference proteome</keyword>
<gene>
    <name evidence="4" type="ORF">GYMLUDRAFT_42741</name>
</gene>
<dbReference type="InterPro" id="IPR017439">
    <property type="entry name" value="Amidohydrolase"/>
</dbReference>
<evidence type="ECO:0000256" key="1">
    <source>
        <dbReference type="ARBA" id="ARBA00006247"/>
    </source>
</evidence>
<dbReference type="PIRSF" id="PIRSF037226">
    <property type="entry name" value="Amidohydrolase_ACY1L2_prd"/>
    <property type="match status" value="1"/>
</dbReference>
<dbReference type="SUPFAM" id="SSF53187">
    <property type="entry name" value="Zn-dependent exopeptidases"/>
    <property type="match status" value="1"/>
</dbReference>
<dbReference type="InterPro" id="IPR002933">
    <property type="entry name" value="Peptidase_M20"/>
</dbReference>
<dbReference type="Proteomes" id="UP000053593">
    <property type="component" value="Unassembled WGS sequence"/>
</dbReference>
<dbReference type="AlphaFoldDB" id="A0A0D0BDD1"/>
<sequence>MVCTKYDQTSSHHPLDILDHPEVGFQERYARDTLTSFMSHYGFTVTSEYLGLETAWKAEYTHGAGGKVIGINSEMDALPGMGHACGHNLIAASGCGIAIALKVAFETHNIPGKIVLLGTPAEEGGGGKIILLERGGYDEMDFCVMSHPGPGPLNSVDLGKTIAVQTFQVEYTGQSAHAGATPWEGKNALDAAFLAYASLSVLRQQMQPTHRSHGIVQGRDWASNVIPDNATIRWQVRAPTYEEVSAFAERVRNCFEAAALATSCSVTINEEPPYYDLVNNPVLADIFSHVAQTRYGQTVSVQGFSASTDFGNVSHYLPALHPLYSIPTEPDGRNHTPAFTRASATKEAHAANMISTRGLALTALRVIQDDALFQEMKASLV</sequence>
<reference evidence="4 5" key="1">
    <citation type="submission" date="2014-04" db="EMBL/GenBank/DDBJ databases">
        <title>Evolutionary Origins and Diversification of the Mycorrhizal Mutualists.</title>
        <authorList>
            <consortium name="DOE Joint Genome Institute"/>
            <consortium name="Mycorrhizal Genomics Consortium"/>
            <person name="Kohler A."/>
            <person name="Kuo A."/>
            <person name="Nagy L.G."/>
            <person name="Floudas D."/>
            <person name="Copeland A."/>
            <person name="Barry K.W."/>
            <person name="Cichocki N."/>
            <person name="Veneault-Fourrey C."/>
            <person name="LaButti K."/>
            <person name="Lindquist E.A."/>
            <person name="Lipzen A."/>
            <person name="Lundell T."/>
            <person name="Morin E."/>
            <person name="Murat C."/>
            <person name="Riley R."/>
            <person name="Ohm R."/>
            <person name="Sun H."/>
            <person name="Tunlid A."/>
            <person name="Henrissat B."/>
            <person name="Grigoriev I.V."/>
            <person name="Hibbett D.S."/>
            <person name="Martin F."/>
        </authorList>
    </citation>
    <scope>NUCLEOTIDE SEQUENCE [LARGE SCALE GENOMIC DNA]</scope>
    <source>
        <strain evidence="4 5">FD-317 M1</strain>
    </source>
</reference>
<name>A0A0D0BDD1_9AGAR</name>
<dbReference type="Gene3D" id="3.30.70.360">
    <property type="match status" value="1"/>
</dbReference>